<organism evidence="2 3">
    <name type="scientific">Acanthoscelides obtectus</name>
    <name type="common">Bean weevil</name>
    <name type="synonym">Bruchus obtectus</name>
    <dbReference type="NCBI Taxonomy" id="200917"/>
    <lineage>
        <taxon>Eukaryota</taxon>
        <taxon>Metazoa</taxon>
        <taxon>Ecdysozoa</taxon>
        <taxon>Arthropoda</taxon>
        <taxon>Hexapoda</taxon>
        <taxon>Insecta</taxon>
        <taxon>Pterygota</taxon>
        <taxon>Neoptera</taxon>
        <taxon>Endopterygota</taxon>
        <taxon>Coleoptera</taxon>
        <taxon>Polyphaga</taxon>
        <taxon>Cucujiformia</taxon>
        <taxon>Chrysomeloidea</taxon>
        <taxon>Chrysomelidae</taxon>
        <taxon>Bruchinae</taxon>
        <taxon>Bruchini</taxon>
        <taxon>Acanthoscelides</taxon>
    </lineage>
</organism>
<dbReference type="Proteomes" id="UP001152888">
    <property type="component" value="Unassembled WGS sequence"/>
</dbReference>
<dbReference type="InterPro" id="IPR013087">
    <property type="entry name" value="Znf_C2H2_type"/>
</dbReference>
<name>A0A9P0JZB2_ACAOB</name>
<feature type="domain" description="C2H2-type" evidence="1">
    <location>
        <begin position="7"/>
        <end position="28"/>
    </location>
</feature>
<keyword evidence="3" id="KW-1185">Reference proteome</keyword>
<dbReference type="EMBL" id="CAKOFQ010006713">
    <property type="protein sequence ID" value="CAH1964212.1"/>
    <property type="molecule type" value="Genomic_DNA"/>
</dbReference>
<sequence>MEFLDRVECPKCHRRYKNRKTMLSHYSHDCRDKEKLNCHLCWYSCTRRFQLKVHMNKRHPDVDVE</sequence>
<dbReference type="OrthoDB" id="6772902at2759"/>
<dbReference type="Gene3D" id="3.30.160.60">
    <property type="entry name" value="Classic Zinc Finger"/>
    <property type="match status" value="1"/>
</dbReference>
<gene>
    <name evidence="2" type="ORF">ACAOBT_LOCUS5668</name>
</gene>
<dbReference type="SMART" id="SM00355">
    <property type="entry name" value="ZnF_C2H2"/>
    <property type="match status" value="2"/>
</dbReference>
<evidence type="ECO:0000259" key="1">
    <source>
        <dbReference type="SMART" id="SM00355"/>
    </source>
</evidence>
<evidence type="ECO:0000313" key="3">
    <source>
        <dbReference type="Proteomes" id="UP001152888"/>
    </source>
</evidence>
<reference evidence="2" key="1">
    <citation type="submission" date="2022-03" db="EMBL/GenBank/DDBJ databases">
        <authorList>
            <person name="Sayadi A."/>
        </authorList>
    </citation>
    <scope>NUCLEOTIDE SEQUENCE</scope>
</reference>
<evidence type="ECO:0000313" key="2">
    <source>
        <dbReference type="EMBL" id="CAH1964212.1"/>
    </source>
</evidence>
<dbReference type="Pfam" id="PF00096">
    <property type="entry name" value="zf-C2H2"/>
    <property type="match status" value="1"/>
</dbReference>
<accession>A0A9P0JZB2</accession>
<comment type="caution">
    <text evidence="2">The sequence shown here is derived from an EMBL/GenBank/DDBJ whole genome shotgun (WGS) entry which is preliminary data.</text>
</comment>
<feature type="domain" description="C2H2-type" evidence="1">
    <location>
        <begin position="36"/>
        <end position="59"/>
    </location>
</feature>
<dbReference type="AlphaFoldDB" id="A0A9P0JZB2"/>
<proteinExistence type="predicted"/>
<protein>
    <recommendedName>
        <fullName evidence="1">C2H2-type domain-containing protein</fullName>
    </recommendedName>
</protein>